<dbReference type="PRINTS" id="PR01543">
    <property type="entry name" value="ANATRNSFRASE"/>
</dbReference>
<dbReference type="PANTHER" id="PTHR11786">
    <property type="entry name" value="N-HYDROXYARYLAMINE O-ACETYLTRANSFERASE"/>
    <property type="match status" value="1"/>
</dbReference>
<sequence length="259" mass="29384">MRQPKLPRMMNTPAYLERIGAEASDTHPSLAALTRLQQAHLLAVPFENLDIHRSREITFAGRFAKVVTQRRGGFCYELNSLFAELLRALGYRVKLVAARVYSSSTQTYGPEFDHLALIVALGKEEYLVDVGFGEFTLHPLRLLPGLEQPDPRGRFRIEQLADQDLVVQKLTGETWTPEYRFSLTARELTEFEPMCRYHQTSPESHFTRKSLCSLLTPAGRITLTGHTLKITDHGSITEQTLPDEPAYHAALARYFGIRL</sequence>
<dbReference type="PANTHER" id="PTHR11786:SF0">
    <property type="entry name" value="ARYLAMINE N-ACETYLTRANSFERASE 4-RELATED"/>
    <property type="match status" value="1"/>
</dbReference>
<dbReference type="RefSeq" id="WP_226171525.1">
    <property type="nucleotide sequence ID" value="NZ_JAJADR010000001.1"/>
</dbReference>
<dbReference type="EMBL" id="JAJADR010000001">
    <property type="protein sequence ID" value="MCB2406857.1"/>
    <property type="molecule type" value="Genomic_DNA"/>
</dbReference>
<evidence type="ECO:0000256" key="2">
    <source>
        <dbReference type="RuleBase" id="RU003452"/>
    </source>
</evidence>
<organism evidence="3 4">
    <name type="scientific">Hymenobacter lucidus</name>
    <dbReference type="NCBI Taxonomy" id="2880930"/>
    <lineage>
        <taxon>Bacteria</taxon>
        <taxon>Pseudomonadati</taxon>
        <taxon>Bacteroidota</taxon>
        <taxon>Cytophagia</taxon>
        <taxon>Cytophagales</taxon>
        <taxon>Hymenobacteraceae</taxon>
        <taxon>Hymenobacter</taxon>
    </lineage>
</organism>
<keyword evidence="4" id="KW-1185">Reference proteome</keyword>
<evidence type="ECO:0000313" key="3">
    <source>
        <dbReference type="EMBL" id="MCB2406857.1"/>
    </source>
</evidence>
<comment type="caution">
    <text evidence="3">The sequence shown here is derived from an EMBL/GenBank/DDBJ whole genome shotgun (WGS) entry which is preliminary data.</text>
</comment>
<dbReference type="Proteomes" id="UP001165296">
    <property type="component" value="Unassembled WGS sequence"/>
</dbReference>
<reference evidence="3" key="1">
    <citation type="submission" date="2021-10" db="EMBL/GenBank/DDBJ databases">
        <authorList>
            <person name="Dean J.D."/>
            <person name="Kim M.K."/>
            <person name="Newey C.N."/>
            <person name="Stoker T.S."/>
            <person name="Thompson D.W."/>
            <person name="Grose J.H."/>
        </authorList>
    </citation>
    <scope>NUCLEOTIDE SEQUENCE</scope>
    <source>
        <strain evidence="3">BT178</strain>
    </source>
</reference>
<dbReference type="Pfam" id="PF00797">
    <property type="entry name" value="Acetyltransf_2"/>
    <property type="match status" value="1"/>
</dbReference>
<dbReference type="Gene3D" id="3.30.2140.20">
    <property type="match status" value="1"/>
</dbReference>
<name>A0ABS8AKX3_9BACT</name>
<proteinExistence type="inferred from homology"/>
<dbReference type="InterPro" id="IPR001447">
    <property type="entry name" value="Arylamine_N-AcTrfase"/>
</dbReference>
<evidence type="ECO:0000313" key="4">
    <source>
        <dbReference type="Proteomes" id="UP001165296"/>
    </source>
</evidence>
<dbReference type="InterPro" id="IPR038765">
    <property type="entry name" value="Papain-like_cys_pep_sf"/>
</dbReference>
<dbReference type="InterPro" id="IPR053710">
    <property type="entry name" value="Arylamine_NAT_domain_sf"/>
</dbReference>
<protein>
    <submittedName>
        <fullName evidence="3">Arylamine N-acetyltransferase</fullName>
    </submittedName>
</protein>
<dbReference type="SUPFAM" id="SSF54001">
    <property type="entry name" value="Cysteine proteinases"/>
    <property type="match status" value="1"/>
</dbReference>
<accession>A0ABS8AKX3</accession>
<comment type="similarity">
    <text evidence="1 2">Belongs to the arylamine N-acetyltransferase family.</text>
</comment>
<gene>
    <name evidence="3" type="ORF">LGH74_02605</name>
</gene>
<evidence type="ECO:0000256" key="1">
    <source>
        <dbReference type="ARBA" id="ARBA00006547"/>
    </source>
</evidence>